<proteinExistence type="predicted"/>
<dbReference type="PANTHER" id="PTHR11732">
    <property type="entry name" value="ALDO/KETO REDUCTASE"/>
    <property type="match status" value="1"/>
</dbReference>
<feature type="domain" description="NADP-dependent oxidoreductase" evidence="1">
    <location>
        <begin position="72"/>
        <end position="228"/>
    </location>
</feature>
<dbReference type="Pfam" id="PF00248">
    <property type="entry name" value="Aldo_ket_red"/>
    <property type="match status" value="1"/>
</dbReference>
<dbReference type="GO" id="GO:0016491">
    <property type="term" value="F:oxidoreductase activity"/>
    <property type="evidence" value="ECO:0007669"/>
    <property type="project" value="InterPro"/>
</dbReference>
<protein>
    <submittedName>
        <fullName evidence="2">Aldo-keto reductase family protein</fullName>
    </submittedName>
</protein>
<comment type="caution">
    <text evidence="2">The sequence shown here is derived from an EMBL/GenBank/DDBJ whole genome shotgun (WGS) entry which is preliminary data.</text>
</comment>
<dbReference type="Proteomes" id="UP001431209">
    <property type="component" value="Unassembled WGS sequence"/>
</dbReference>
<gene>
    <name evidence="2" type="ORF">AKO1_001806</name>
</gene>
<reference evidence="2 3" key="1">
    <citation type="submission" date="2024-03" db="EMBL/GenBank/DDBJ databases">
        <title>The Acrasis kona genome and developmental transcriptomes reveal deep origins of eukaryotic multicellular pathways.</title>
        <authorList>
            <person name="Sheikh S."/>
            <person name="Fu C.-J."/>
            <person name="Brown M.W."/>
            <person name="Baldauf S.L."/>
        </authorList>
    </citation>
    <scope>NUCLEOTIDE SEQUENCE [LARGE SCALE GENOMIC DNA]</scope>
    <source>
        <strain evidence="2 3">ATCC MYA-3509</strain>
    </source>
</reference>
<evidence type="ECO:0000313" key="2">
    <source>
        <dbReference type="EMBL" id="KAL0486164.1"/>
    </source>
</evidence>
<dbReference type="InterPro" id="IPR020471">
    <property type="entry name" value="AKR"/>
</dbReference>
<accession>A0AAW2ZBU4</accession>
<evidence type="ECO:0000259" key="1">
    <source>
        <dbReference type="Pfam" id="PF00248"/>
    </source>
</evidence>
<dbReference type="InterPro" id="IPR023210">
    <property type="entry name" value="NADP_OxRdtase_dom"/>
</dbReference>
<dbReference type="PRINTS" id="PR00069">
    <property type="entry name" value="ALDKETRDTASE"/>
</dbReference>
<organism evidence="2 3">
    <name type="scientific">Acrasis kona</name>
    <dbReference type="NCBI Taxonomy" id="1008807"/>
    <lineage>
        <taxon>Eukaryota</taxon>
        <taxon>Discoba</taxon>
        <taxon>Heterolobosea</taxon>
        <taxon>Tetramitia</taxon>
        <taxon>Eutetramitia</taxon>
        <taxon>Acrasidae</taxon>
        <taxon>Acrasis</taxon>
    </lineage>
</organism>
<keyword evidence="3" id="KW-1185">Reference proteome</keyword>
<evidence type="ECO:0000313" key="3">
    <source>
        <dbReference type="Proteomes" id="UP001431209"/>
    </source>
</evidence>
<sequence>MTRSLDNFFCGGSDPLLIPQVIPAIISSKPGGLLSIATPTSVGMLFFEKTQTPSPSPLPIPSQNDITQIRLMIKEAIKSGYRHIDCAELFTGFEKQVGIAVSEALMECELKRSDVFITCMLSSIGMVNCKKACMNTIKDLQTDYIDLYLIDFTLFSTLCKTQRFSFDHDSLSDNSLGDLPKRIRTFARMWRTMEKLVKNGFVRNIGLIGCPEDDVDYILSFAKIRPVLMGSDSNLV</sequence>
<dbReference type="Gene3D" id="3.20.20.100">
    <property type="entry name" value="NADP-dependent oxidoreductase domain"/>
    <property type="match status" value="1"/>
</dbReference>
<dbReference type="InterPro" id="IPR036812">
    <property type="entry name" value="NAD(P)_OxRdtase_dom_sf"/>
</dbReference>
<name>A0AAW2ZBU4_9EUKA</name>
<dbReference type="AlphaFoldDB" id="A0AAW2ZBU4"/>
<dbReference type="SUPFAM" id="SSF51430">
    <property type="entry name" value="NAD(P)-linked oxidoreductase"/>
    <property type="match status" value="1"/>
</dbReference>
<dbReference type="EMBL" id="JAOPGA020001203">
    <property type="protein sequence ID" value="KAL0486164.1"/>
    <property type="molecule type" value="Genomic_DNA"/>
</dbReference>